<dbReference type="eggNOG" id="ENOG5032KBW">
    <property type="taxonomic scope" value="Bacteria"/>
</dbReference>
<dbReference type="Pfam" id="PF25937">
    <property type="entry name" value="DUF7980"/>
    <property type="match status" value="1"/>
</dbReference>
<dbReference type="EMBL" id="CM002803">
    <property type="protein sequence ID" value="KEI65664.1"/>
    <property type="molecule type" value="Genomic_DNA"/>
</dbReference>
<keyword evidence="1" id="KW-1133">Transmembrane helix</keyword>
<accession>A0A073CBF5</accession>
<evidence type="ECO:0000313" key="2">
    <source>
        <dbReference type="EMBL" id="KEI65664.1"/>
    </source>
</evidence>
<dbReference type="RefSeq" id="WP_042151711.1">
    <property type="nucleotide sequence ID" value="NZ_CM002803.1"/>
</dbReference>
<evidence type="ECO:0000256" key="1">
    <source>
        <dbReference type="SAM" id="Phobius"/>
    </source>
</evidence>
<feature type="transmembrane region" description="Helical" evidence="1">
    <location>
        <begin position="7"/>
        <end position="27"/>
    </location>
</feature>
<organism evidence="2 3">
    <name type="scientific">Planktothrix agardhii (strain NIVA-CYA 126/8)</name>
    <dbReference type="NCBI Taxonomy" id="388467"/>
    <lineage>
        <taxon>Bacteria</taxon>
        <taxon>Bacillati</taxon>
        <taxon>Cyanobacteriota</taxon>
        <taxon>Cyanophyceae</taxon>
        <taxon>Oscillatoriophycideae</taxon>
        <taxon>Oscillatoriales</taxon>
        <taxon>Microcoleaceae</taxon>
        <taxon>Planktothrix</taxon>
    </lineage>
</organism>
<proteinExistence type="predicted"/>
<reference evidence="2 3" key="1">
    <citation type="journal article" date="2014" name="Appl. Environ. Microbiol.">
        <title>Elucidation of insertion elements encoded on plasmids and in vitro construction of shuttle vectors from the toxic cyanobacterium Planktothrix.</title>
        <authorList>
            <person name="Christiansen G."/>
            <person name="Goesmann A."/>
            <person name="Kurmayer R."/>
        </authorList>
    </citation>
    <scope>NUCLEOTIDE SEQUENCE [LARGE SCALE GENOMIC DNA]</scope>
    <source>
        <strain evidence="2 3">NIVA-CYA 126/8</strain>
    </source>
</reference>
<dbReference type="InterPro" id="IPR058286">
    <property type="entry name" value="DUF7980"/>
</dbReference>
<keyword evidence="1" id="KW-0812">Transmembrane</keyword>
<dbReference type="HOGENOM" id="CLU_137993_0_0_3"/>
<name>A0A073CBF5_PLAA1</name>
<keyword evidence="3" id="KW-1185">Reference proteome</keyword>
<feature type="transmembrane region" description="Helical" evidence="1">
    <location>
        <begin position="47"/>
        <end position="67"/>
    </location>
</feature>
<keyword evidence="1" id="KW-0472">Membrane</keyword>
<dbReference type="STRING" id="388467.A19Y_0458"/>
<feature type="transmembrane region" description="Helical" evidence="1">
    <location>
        <begin position="88"/>
        <end position="106"/>
    </location>
</feature>
<dbReference type="PATRIC" id="fig|388467.6.peg.409"/>
<sequence length="118" mass="13172">MSKKMIGGILVFLGFMMSPLCWWNDLIFNLPIAYGFGYVFSKLSQDLFFPSSIFGYWLSNLVGILLMQYGAMNVVESSTPERNIKKDLAMGVFSSTAFTVVMVALVQSNVIDLSLLPH</sequence>
<dbReference type="Proteomes" id="UP000027395">
    <property type="component" value="Chromosome"/>
</dbReference>
<dbReference type="AlphaFoldDB" id="A0A073CBF5"/>
<evidence type="ECO:0000313" key="3">
    <source>
        <dbReference type="Proteomes" id="UP000027395"/>
    </source>
</evidence>
<gene>
    <name evidence="2" type="ORF">A19Y_0458</name>
</gene>
<protein>
    <submittedName>
        <fullName evidence="2">Uncharacterized protein</fullName>
    </submittedName>
</protein>